<dbReference type="RefSeq" id="WP_167486423.1">
    <property type="nucleotide sequence ID" value="NZ_CP046173.1"/>
</dbReference>
<dbReference type="SUPFAM" id="SSF47336">
    <property type="entry name" value="ACP-like"/>
    <property type="match status" value="1"/>
</dbReference>
<protein>
    <submittedName>
        <fullName evidence="2">Acyl carrier protein</fullName>
    </submittedName>
</protein>
<gene>
    <name evidence="2" type="ORF">F6W96_13325</name>
</gene>
<dbReference type="EMBL" id="CP046173">
    <property type="protein sequence ID" value="QIS19124.1"/>
    <property type="molecule type" value="Genomic_DNA"/>
</dbReference>
<evidence type="ECO:0000313" key="3">
    <source>
        <dbReference type="Proteomes" id="UP000500953"/>
    </source>
</evidence>
<dbReference type="Gene3D" id="1.10.1200.10">
    <property type="entry name" value="ACP-like"/>
    <property type="match status" value="1"/>
</dbReference>
<proteinExistence type="predicted"/>
<feature type="domain" description="Carrier" evidence="1">
    <location>
        <begin position="25"/>
        <end position="78"/>
    </location>
</feature>
<evidence type="ECO:0000313" key="2">
    <source>
        <dbReference type="EMBL" id="QIS19124.1"/>
    </source>
</evidence>
<sequence length="85" mass="9479">MQQETIAAGVSDFIRREARWQADPSLLTSDYPLLDSGVIDSVTLLKMVAYLQKSFGIVVRDEDLLPENFADIDSVVRFVGECQGK</sequence>
<dbReference type="AlphaFoldDB" id="A0A6G9Z0Z2"/>
<accession>A0A6G9Z0Z2</accession>
<name>A0A6G9Z0Z2_9NOCA</name>
<dbReference type="InterPro" id="IPR009081">
    <property type="entry name" value="PP-bd_ACP"/>
</dbReference>
<dbReference type="Pfam" id="PF00550">
    <property type="entry name" value="PP-binding"/>
    <property type="match status" value="1"/>
</dbReference>
<organism evidence="2 3">
    <name type="scientific">Nocardia terpenica</name>
    <dbReference type="NCBI Taxonomy" id="455432"/>
    <lineage>
        <taxon>Bacteria</taxon>
        <taxon>Bacillati</taxon>
        <taxon>Actinomycetota</taxon>
        <taxon>Actinomycetes</taxon>
        <taxon>Mycobacteriales</taxon>
        <taxon>Nocardiaceae</taxon>
        <taxon>Nocardia</taxon>
    </lineage>
</organism>
<reference evidence="2 3" key="1">
    <citation type="journal article" date="2019" name="ACS Chem. Biol.">
        <title>Identification and Mobilization of a Cryptic Antibiotic Biosynthesis Gene Locus from a Human-Pathogenic Nocardia Isolate.</title>
        <authorList>
            <person name="Herisse M."/>
            <person name="Ishida K."/>
            <person name="Porter J.L."/>
            <person name="Howden B."/>
            <person name="Hertweck C."/>
            <person name="Stinear T.P."/>
            <person name="Pidot S.J."/>
        </authorList>
    </citation>
    <scope>NUCLEOTIDE SEQUENCE [LARGE SCALE GENOMIC DNA]</scope>
    <source>
        <strain evidence="2 3">AUSMDU00012715</strain>
    </source>
</reference>
<dbReference type="InterPro" id="IPR036736">
    <property type="entry name" value="ACP-like_sf"/>
</dbReference>
<dbReference type="Proteomes" id="UP000500953">
    <property type="component" value="Chromosome"/>
</dbReference>
<evidence type="ECO:0000259" key="1">
    <source>
        <dbReference type="Pfam" id="PF00550"/>
    </source>
</evidence>